<dbReference type="STRING" id="592026.GCWU0000282_000879"/>
<keyword evidence="2" id="KW-0732">Signal</keyword>
<dbReference type="SUPFAM" id="SSF52833">
    <property type="entry name" value="Thioredoxin-like"/>
    <property type="match status" value="1"/>
</dbReference>
<keyword evidence="5" id="KW-1185">Reference proteome</keyword>
<evidence type="ECO:0000313" key="4">
    <source>
        <dbReference type="EMBL" id="ESL03714.1"/>
    </source>
</evidence>
<dbReference type="GO" id="GO:0006457">
    <property type="term" value="P:protein folding"/>
    <property type="evidence" value="ECO:0007669"/>
    <property type="project" value="TreeGrafter"/>
</dbReference>
<dbReference type="Proteomes" id="UP000018227">
    <property type="component" value="Unassembled WGS sequence"/>
</dbReference>
<dbReference type="PANTHER" id="PTHR45672">
    <property type="entry name" value="PROTEIN DISULFIDE-ISOMERASE C17H9.14C-RELATED"/>
    <property type="match status" value="1"/>
</dbReference>
<dbReference type="eggNOG" id="COG3118">
    <property type="taxonomic scope" value="Bacteria"/>
</dbReference>
<dbReference type="AlphaFoldDB" id="V2XNI2"/>
<comment type="caution">
    <text evidence="4">The sequence shown here is derived from an EMBL/GenBank/DDBJ whole genome shotgun (WGS) entry which is preliminary data.</text>
</comment>
<evidence type="ECO:0000313" key="5">
    <source>
        <dbReference type="Proteomes" id="UP000018227"/>
    </source>
</evidence>
<accession>V2XNI2</accession>
<dbReference type="OrthoDB" id="9790390at2"/>
<dbReference type="CDD" id="cd02961">
    <property type="entry name" value="PDI_a_family"/>
    <property type="match status" value="1"/>
</dbReference>
<dbReference type="InterPro" id="IPR017937">
    <property type="entry name" value="Thioredoxin_CS"/>
</dbReference>
<dbReference type="EMBL" id="ACIL03000007">
    <property type="protein sequence ID" value="ESL03714.1"/>
    <property type="molecule type" value="Genomic_DNA"/>
</dbReference>
<sequence>MPNKKIKFLAAVFCIASLLFMVKTEIFAATGKNSEKIEISKSKVSLKEGEEITVNNDENADITVEVTSSSKNKGFTVSTKDSKKVKIKKTNLGFSITALKSGEARIKVMLSANKKISKTIKLSISGKKKAAFGEVVKVTGKNFNKEVLKAKGKVIVDYSAKWCGYCRLLEPIYKEAAKVRPLYKFTVVDADEEEELVEGQGIGGFPTLHLYENGKFIKEGGYMQDMTVWDLIDWIESK</sequence>
<evidence type="ECO:0000259" key="3">
    <source>
        <dbReference type="PROSITE" id="PS51352"/>
    </source>
</evidence>
<dbReference type="Gene3D" id="3.40.30.10">
    <property type="entry name" value="Glutaredoxin"/>
    <property type="match status" value="1"/>
</dbReference>
<dbReference type="InterPro" id="IPR013766">
    <property type="entry name" value="Thioredoxin_domain"/>
</dbReference>
<gene>
    <name evidence="4" type="ORF">GCWU0000282_000879</name>
</gene>
<dbReference type="HOGENOM" id="CLU_1164213_0_0_9"/>
<reference evidence="4 5" key="1">
    <citation type="submission" date="2013-06" db="EMBL/GenBank/DDBJ databases">
        <authorList>
            <person name="Weinstock G."/>
            <person name="Sodergren E."/>
            <person name="Clifton S."/>
            <person name="Fulton L."/>
            <person name="Fulton B."/>
            <person name="Courtney L."/>
            <person name="Fronick C."/>
            <person name="Harrison M."/>
            <person name="Strong C."/>
            <person name="Farmer C."/>
            <person name="Delahaunty K."/>
            <person name="Markovic C."/>
            <person name="Hall O."/>
            <person name="Minx P."/>
            <person name="Tomlinson C."/>
            <person name="Mitreva M."/>
            <person name="Nelson J."/>
            <person name="Hou S."/>
            <person name="Wollam A."/>
            <person name="Pepin K.H."/>
            <person name="Johnson M."/>
            <person name="Bhonagiri V."/>
            <person name="Nash W.E."/>
            <person name="Warren W."/>
            <person name="Chinwalla A."/>
            <person name="Mardis E.R."/>
            <person name="Wilson R.K."/>
        </authorList>
    </citation>
    <scope>NUCLEOTIDE SEQUENCE [LARGE SCALE GENOMIC DNA]</scope>
    <source>
        <strain evidence="4 5">ATCC 51271</strain>
    </source>
</reference>
<organism evidence="4 5">
    <name type="scientific">Catonella morbi ATCC 51271</name>
    <dbReference type="NCBI Taxonomy" id="592026"/>
    <lineage>
        <taxon>Bacteria</taxon>
        <taxon>Bacillati</taxon>
        <taxon>Bacillota</taxon>
        <taxon>Clostridia</taxon>
        <taxon>Lachnospirales</taxon>
        <taxon>Lachnospiraceae</taxon>
        <taxon>Catonella</taxon>
    </lineage>
</organism>
<dbReference type="PROSITE" id="PS51352">
    <property type="entry name" value="THIOREDOXIN_2"/>
    <property type="match status" value="1"/>
</dbReference>
<dbReference type="PANTHER" id="PTHR45672:SF11">
    <property type="entry name" value="PROTEIN DISULFIDE-ISOMERASE C17H9.14C"/>
    <property type="match status" value="1"/>
</dbReference>
<dbReference type="InterPro" id="IPR036249">
    <property type="entry name" value="Thioredoxin-like_sf"/>
</dbReference>
<feature type="domain" description="Thioredoxin" evidence="3">
    <location>
        <begin position="123"/>
        <end position="238"/>
    </location>
</feature>
<dbReference type="InterPro" id="IPR051063">
    <property type="entry name" value="PDI"/>
</dbReference>
<dbReference type="RefSeq" id="WP_023353763.1">
    <property type="nucleotide sequence ID" value="NZ_KI535367.1"/>
</dbReference>
<protein>
    <submittedName>
        <fullName evidence="4">Thioredoxin</fullName>
    </submittedName>
</protein>
<name>V2XNI2_9FIRM</name>
<dbReference type="PRINTS" id="PR00421">
    <property type="entry name" value="THIOREDOXIN"/>
</dbReference>
<proteinExistence type="inferred from homology"/>
<evidence type="ECO:0000256" key="1">
    <source>
        <dbReference type="ARBA" id="ARBA00006347"/>
    </source>
</evidence>
<comment type="similarity">
    <text evidence="1">Belongs to the protein disulfide isomerase family.</text>
</comment>
<dbReference type="Gene3D" id="2.60.40.1080">
    <property type="match status" value="1"/>
</dbReference>
<feature type="chain" id="PRO_5004713982" evidence="2">
    <location>
        <begin position="29"/>
        <end position="238"/>
    </location>
</feature>
<feature type="signal peptide" evidence="2">
    <location>
        <begin position="1"/>
        <end position="28"/>
    </location>
</feature>
<dbReference type="GO" id="GO:0003756">
    <property type="term" value="F:protein disulfide isomerase activity"/>
    <property type="evidence" value="ECO:0007669"/>
    <property type="project" value="TreeGrafter"/>
</dbReference>
<dbReference type="Pfam" id="PF00085">
    <property type="entry name" value="Thioredoxin"/>
    <property type="match status" value="1"/>
</dbReference>
<evidence type="ECO:0000256" key="2">
    <source>
        <dbReference type="SAM" id="SignalP"/>
    </source>
</evidence>
<dbReference type="PROSITE" id="PS00194">
    <property type="entry name" value="THIOREDOXIN_1"/>
    <property type="match status" value="1"/>
</dbReference>